<evidence type="ECO:0000256" key="2">
    <source>
        <dbReference type="SAM" id="MobiDB-lite"/>
    </source>
</evidence>
<dbReference type="Pfam" id="PF00080">
    <property type="entry name" value="Sod_Cu"/>
    <property type="match status" value="1"/>
</dbReference>
<dbReference type="AlphaFoldDB" id="A0AAD1ISB2"/>
<evidence type="ECO:0000256" key="1">
    <source>
        <dbReference type="ARBA" id="ARBA00010457"/>
    </source>
</evidence>
<dbReference type="Proteomes" id="UP000466039">
    <property type="component" value="Chromosome"/>
</dbReference>
<feature type="compositionally biased region" description="Low complexity" evidence="2">
    <location>
        <begin position="284"/>
        <end position="342"/>
    </location>
</feature>
<comment type="similarity">
    <text evidence="1">Belongs to the Cu-Zn superoxide dismutase family.</text>
</comment>
<feature type="region of interest" description="Disordered" evidence="2">
    <location>
        <begin position="186"/>
        <end position="219"/>
    </location>
</feature>
<dbReference type="InterPro" id="IPR001424">
    <property type="entry name" value="SOD_Cu_Zn_dom"/>
</dbReference>
<dbReference type="SUPFAM" id="SSF49329">
    <property type="entry name" value="Cu,Zn superoxide dismutase-like"/>
    <property type="match status" value="1"/>
</dbReference>
<dbReference type="GO" id="GO:0046872">
    <property type="term" value="F:metal ion binding"/>
    <property type="evidence" value="ECO:0007669"/>
    <property type="project" value="InterPro"/>
</dbReference>
<sequence>MTGSGLGPLETDRDQPEREHQRDGWAPSLLENRIVEPHDGPDPNSGFRFVHQAADLTPCCDHCAISLCETCCAGRFPRFIAGTQGYEACMNKHVTVAIALLAAPAAVLSGCSNESGDSEATSTTSGAASPQVMTTQLKTVDGKAVADATIDFTGGYATVTVETVGDGTLSPGFHGLHIHEFGRCEPNSPAPNGGPTGDFASSGEHFQAEGNTGMPASGDLPPLLVRSDGAGKLVVTTDAFTEDQLKGPDGSSILLHQGADMPGATEGVDTRIACGVISPASAETSVSTSTSTSTVTTTVAPVPPATVTETTTPPTTGPSPTTTATTTVSETTPPTTTTVPTSPESPTPPAG</sequence>
<proteinExistence type="inferred from homology"/>
<keyword evidence="5" id="KW-1185">Reference proteome</keyword>
<dbReference type="Gene3D" id="2.60.40.200">
    <property type="entry name" value="Superoxide dismutase, copper/zinc binding domain"/>
    <property type="match status" value="1"/>
</dbReference>
<evidence type="ECO:0000313" key="5">
    <source>
        <dbReference type="Proteomes" id="UP000466039"/>
    </source>
</evidence>
<feature type="compositionally biased region" description="Low complexity" evidence="2">
    <location>
        <begin position="112"/>
        <end position="129"/>
    </location>
</feature>
<dbReference type="GO" id="GO:0006801">
    <property type="term" value="P:superoxide metabolic process"/>
    <property type="evidence" value="ECO:0007669"/>
    <property type="project" value="InterPro"/>
</dbReference>
<feature type="domain" description="Superoxide dismutase copper/zinc binding" evidence="3">
    <location>
        <begin position="149"/>
        <end position="277"/>
    </location>
</feature>
<name>A0AAD1ISB2_MYCMB</name>
<feature type="compositionally biased region" description="Basic and acidic residues" evidence="2">
    <location>
        <begin position="10"/>
        <end position="23"/>
    </location>
</feature>
<protein>
    <recommendedName>
        <fullName evidence="3">Superoxide dismutase copper/zinc binding domain-containing protein</fullName>
    </recommendedName>
</protein>
<dbReference type="EMBL" id="AP022617">
    <property type="protein sequence ID" value="BBZ58880.1"/>
    <property type="molecule type" value="Genomic_DNA"/>
</dbReference>
<gene>
    <name evidence="4" type="ORF">MMON_01810</name>
</gene>
<feature type="region of interest" description="Disordered" evidence="2">
    <location>
        <begin position="1"/>
        <end position="28"/>
    </location>
</feature>
<dbReference type="InterPro" id="IPR036423">
    <property type="entry name" value="SOD-like_Cu/Zn_dom_sf"/>
</dbReference>
<evidence type="ECO:0000313" key="4">
    <source>
        <dbReference type="EMBL" id="BBZ58880.1"/>
    </source>
</evidence>
<evidence type="ECO:0000259" key="3">
    <source>
        <dbReference type="Pfam" id="PF00080"/>
    </source>
</evidence>
<accession>A0AAD1ISB2</accession>
<feature type="region of interest" description="Disordered" evidence="2">
    <location>
        <begin position="112"/>
        <end position="131"/>
    </location>
</feature>
<feature type="region of interest" description="Disordered" evidence="2">
    <location>
        <begin position="284"/>
        <end position="351"/>
    </location>
</feature>
<reference evidence="4 5" key="1">
    <citation type="journal article" date="2019" name="Emerg. Microbes Infect.">
        <title>Comprehensive subspecies identification of 175 nontuberculous mycobacteria species based on 7547 genomic profiles.</title>
        <authorList>
            <person name="Matsumoto Y."/>
            <person name="Kinjo T."/>
            <person name="Motooka D."/>
            <person name="Nabeya D."/>
            <person name="Jung N."/>
            <person name="Uechi K."/>
            <person name="Horii T."/>
            <person name="Iida T."/>
            <person name="Fujita J."/>
            <person name="Nakamura S."/>
        </authorList>
    </citation>
    <scope>NUCLEOTIDE SEQUENCE [LARGE SCALE GENOMIC DNA]</scope>
    <source>
        <strain evidence="4 5">JCM 15658</strain>
    </source>
</reference>
<organism evidence="4 5">
    <name type="scientific">Mycolicibacterium monacense</name>
    <name type="common">Mycobacterium monacense</name>
    <dbReference type="NCBI Taxonomy" id="85693"/>
    <lineage>
        <taxon>Bacteria</taxon>
        <taxon>Bacillati</taxon>
        <taxon>Actinomycetota</taxon>
        <taxon>Actinomycetes</taxon>
        <taxon>Mycobacteriales</taxon>
        <taxon>Mycobacteriaceae</taxon>
        <taxon>Mycolicibacterium</taxon>
    </lineage>
</organism>